<dbReference type="Gene3D" id="3.30.70.1290">
    <property type="entry name" value="Transposase IS200-like"/>
    <property type="match status" value="1"/>
</dbReference>
<dbReference type="InterPro" id="IPR002686">
    <property type="entry name" value="Transposase_17"/>
</dbReference>
<dbReference type="InterPro" id="IPR052715">
    <property type="entry name" value="RAYT_transposase"/>
</dbReference>
<dbReference type="GO" id="GO:0006313">
    <property type="term" value="P:DNA transposition"/>
    <property type="evidence" value="ECO:0007669"/>
    <property type="project" value="InterPro"/>
</dbReference>
<dbReference type="PANTHER" id="PTHR36966:SF1">
    <property type="entry name" value="REP-ASSOCIATED TYROSINE TRANSPOSASE"/>
    <property type="match status" value="1"/>
</dbReference>
<dbReference type="SMART" id="SM01321">
    <property type="entry name" value="Y1_Tnp"/>
    <property type="match status" value="1"/>
</dbReference>
<reference evidence="2 3" key="1">
    <citation type="submission" date="2018-12" db="EMBL/GenBank/DDBJ databases">
        <authorList>
            <consortium name="Pathogen Informatics"/>
        </authorList>
    </citation>
    <scope>NUCLEOTIDE SEQUENCE [LARGE SCALE GENOMIC DNA]</scope>
    <source>
        <strain evidence="2 3">NCTC11432</strain>
    </source>
</reference>
<dbReference type="GeneID" id="93021277"/>
<dbReference type="Proteomes" id="UP000279227">
    <property type="component" value="Chromosome"/>
</dbReference>
<dbReference type="InterPro" id="IPR036515">
    <property type="entry name" value="Transposase_17_sf"/>
</dbReference>
<dbReference type="RefSeq" id="WP_002978054.1">
    <property type="nucleotide sequence ID" value="NZ_CP031676.1"/>
</dbReference>
<protein>
    <submittedName>
        <fullName evidence="2">Transposase and inactivated derivatives</fullName>
    </submittedName>
</protein>
<evidence type="ECO:0000313" key="2">
    <source>
        <dbReference type="EMBL" id="VEE06331.1"/>
    </source>
</evidence>
<proteinExistence type="predicted"/>
<dbReference type="AlphaFoldDB" id="A0A3S4N2Q1"/>
<organism evidence="2 3">
    <name type="scientific">Chryseobacterium gleum</name>
    <name type="common">Flavobacterium gleum</name>
    <dbReference type="NCBI Taxonomy" id="250"/>
    <lineage>
        <taxon>Bacteria</taxon>
        <taxon>Pseudomonadati</taxon>
        <taxon>Bacteroidota</taxon>
        <taxon>Flavobacteriia</taxon>
        <taxon>Flavobacteriales</taxon>
        <taxon>Weeksellaceae</taxon>
        <taxon>Chryseobacterium group</taxon>
        <taxon>Chryseobacterium</taxon>
    </lineage>
</organism>
<dbReference type="PANTHER" id="PTHR36966">
    <property type="entry name" value="REP-ASSOCIATED TYROSINE TRANSPOSASE"/>
    <property type="match status" value="1"/>
</dbReference>
<dbReference type="KEGG" id="cgle:NCTC11432_01594"/>
<dbReference type="GO" id="GO:0004803">
    <property type="term" value="F:transposase activity"/>
    <property type="evidence" value="ECO:0007669"/>
    <property type="project" value="InterPro"/>
</dbReference>
<accession>A0A3S4N2Q1</accession>
<evidence type="ECO:0000313" key="3">
    <source>
        <dbReference type="Proteomes" id="UP000279227"/>
    </source>
</evidence>
<dbReference type="NCBIfam" id="NF047646">
    <property type="entry name" value="REP_Tyr_transpos"/>
    <property type="match status" value="1"/>
</dbReference>
<dbReference type="SUPFAM" id="SSF143422">
    <property type="entry name" value="Transposase IS200-like"/>
    <property type="match status" value="1"/>
</dbReference>
<evidence type="ECO:0000259" key="1">
    <source>
        <dbReference type="SMART" id="SM01321"/>
    </source>
</evidence>
<feature type="domain" description="Transposase IS200-like" evidence="1">
    <location>
        <begin position="9"/>
        <end position="147"/>
    </location>
</feature>
<sequence>MKEGYVIRDQDRPHFLTCTIIEWIDIFTRKTYRDSIIECLEFCIKNKGMILYGYVIMSNHLHFIVQSRDGKLSDLIRDFKKFTAKQILEKMQTEPESRKDWILERLAKATETHSRNKNFQVWQYGNHAEEIFSLKFLWDKLNYIHLNPVRAGIVSKANHYVYSSATNYSNGTGIINSIEIAENPVINVNRSSEFWKYNNYNDE</sequence>
<name>A0A3S4N2Q1_CHRGE</name>
<dbReference type="Pfam" id="PF01797">
    <property type="entry name" value="Y1_Tnp"/>
    <property type="match status" value="1"/>
</dbReference>
<dbReference type="GO" id="GO:0043565">
    <property type="term" value="F:sequence-specific DNA binding"/>
    <property type="evidence" value="ECO:0007669"/>
    <property type="project" value="TreeGrafter"/>
</dbReference>
<dbReference type="OrthoDB" id="9788881at2"/>
<gene>
    <name evidence="2" type="ORF">NCTC11432_01594</name>
</gene>
<dbReference type="EMBL" id="LR134289">
    <property type="protein sequence ID" value="VEE06331.1"/>
    <property type="molecule type" value="Genomic_DNA"/>
</dbReference>